<evidence type="ECO:0000259" key="8">
    <source>
        <dbReference type="PROSITE" id="PS51192"/>
    </source>
</evidence>
<dbReference type="SMART" id="SM00490">
    <property type="entry name" value="HELICc"/>
    <property type="match status" value="1"/>
</dbReference>
<comment type="similarity">
    <text evidence="6">Belongs to the DEAD box helicase family.</text>
</comment>
<dbReference type="KEGG" id="ehx:EMIHUDRAFT_454151"/>
<name>A0A0D3KY41_EMIH1</name>
<dbReference type="PROSITE" id="PS51192">
    <property type="entry name" value="HELICASE_ATP_BIND_1"/>
    <property type="match status" value="1"/>
</dbReference>
<feature type="short sequence motif" description="Q motif" evidence="5">
    <location>
        <begin position="82"/>
        <end position="110"/>
    </location>
</feature>
<accession>A0A0D3KY41</accession>
<evidence type="ECO:0000313" key="11">
    <source>
        <dbReference type="EnsemblProtists" id="EOD40676"/>
    </source>
</evidence>
<keyword evidence="12" id="KW-1185">Reference proteome</keyword>
<evidence type="ECO:0000256" key="5">
    <source>
        <dbReference type="PROSITE-ProRule" id="PRU00552"/>
    </source>
</evidence>
<feature type="domain" description="Helicase ATP-binding" evidence="8">
    <location>
        <begin position="130"/>
        <end position="243"/>
    </location>
</feature>
<dbReference type="GO" id="GO:0003676">
    <property type="term" value="F:nucleic acid binding"/>
    <property type="evidence" value="ECO:0007669"/>
    <property type="project" value="InterPro"/>
</dbReference>
<dbReference type="eggNOG" id="KOG0338">
    <property type="taxonomic scope" value="Eukaryota"/>
</dbReference>
<dbReference type="STRING" id="2903.R1FY42"/>
<dbReference type="InterPro" id="IPR000629">
    <property type="entry name" value="RNA-helicase_DEAD-box_CS"/>
</dbReference>
<dbReference type="EnsemblProtists" id="EOD40676">
    <property type="protein sequence ID" value="EOD40676"/>
    <property type="gene ID" value="EMIHUDRAFT_454151"/>
</dbReference>
<dbReference type="PROSITE" id="PS00039">
    <property type="entry name" value="DEAD_ATP_HELICASE"/>
    <property type="match status" value="1"/>
</dbReference>
<dbReference type="HOGENOM" id="CLU_003041_28_3_1"/>
<dbReference type="GO" id="GO:0005524">
    <property type="term" value="F:ATP binding"/>
    <property type="evidence" value="ECO:0007669"/>
    <property type="project" value="UniProtKB-KW"/>
</dbReference>
<dbReference type="InterPro" id="IPR027417">
    <property type="entry name" value="P-loop_NTPase"/>
</dbReference>
<dbReference type="GO" id="GO:0016787">
    <property type="term" value="F:hydrolase activity"/>
    <property type="evidence" value="ECO:0007669"/>
    <property type="project" value="UniProtKB-KW"/>
</dbReference>
<evidence type="ECO:0000256" key="3">
    <source>
        <dbReference type="ARBA" id="ARBA00022806"/>
    </source>
</evidence>
<dbReference type="Pfam" id="PF00271">
    <property type="entry name" value="Helicase_C"/>
    <property type="match status" value="1"/>
</dbReference>
<dbReference type="Proteomes" id="UP000013827">
    <property type="component" value="Unassembled WGS sequence"/>
</dbReference>
<evidence type="ECO:0000256" key="2">
    <source>
        <dbReference type="ARBA" id="ARBA00022801"/>
    </source>
</evidence>
<feature type="compositionally biased region" description="Low complexity" evidence="7">
    <location>
        <begin position="487"/>
        <end position="499"/>
    </location>
</feature>
<dbReference type="InterPro" id="IPR011545">
    <property type="entry name" value="DEAD/DEAH_box_helicase_dom"/>
</dbReference>
<keyword evidence="2 6" id="KW-0378">Hydrolase</keyword>
<dbReference type="Gene3D" id="3.40.50.300">
    <property type="entry name" value="P-loop containing nucleotide triphosphate hydrolases"/>
    <property type="match status" value="3"/>
</dbReference>
<dbReference type="GeneID" id="17285946"/>
<dbReference type="SUPFAM" id="SSF52540">
    <property type="entry name" value="P-loop containing nucleoside triphosphate hydrolases"/>
    <property type="match status" value="1"/>
</dbReference>
<evidence type="ECO:0000259" key="9">
    <source>
        <dbReference type="PROSITE" id="PS51194"/>
    </source>
</evidence>
<evidence type="ECO:0000256" key="7">
    <source>
        <dbReference type="SAM" id="MobiDB-lite"/>
    </source>
</evidence>
<organism evidence="11 12">
    <name type="scientific">Emiliania huxleyi (strain CCMP1516)</name>
    <dbReference type="NCBI Taxonomy" id="280463"/>
    <lineage>
        <taxon>Eukaryota</taxon>
        <taxon>Haptista</taxon>
        <taxon>Haptophyta</taxon>
        <taxon>Prymnesiophyceae</taxon>
        <taxon>Isochrysidales</taxon>
        <taxon>Noelaerhabdaceae</taxon>
        <taxon>Emiliania</taxon>
    </lineage>
</organism>
<evidence type="ECO:0000256" key="1">
    <source>
        <dbReference type="ARBA" id="ARBA00022741"/>
    </source>
</evidence>
<feature type="domain" description="DEAD-box RNA helicase Q" evidence="10">
    <location>
        <begin position="82"/>
        <end position="110"/>
    </location>
</feature>
<reference evidence="12" key="1">
    <citation type="journal article" date="2013" name="Nature">
        <title>Pan genome of the phytoplankton Emiliania underpins its global distribution.</title>
        <authorList>
            <person name="Read B.A."/>
            <person name="Kegel J."/>
            <person name="Klute M.J."/>
            <person name="Kuo A."/>
            <person name="Lefebvre S.C."/>
            <person name="Maumus F."/>
            <person name="Mayer C."/>
            <person name="Miller J."/>
            <person name="Monier A."/>
            <person name="Salamov A."/>
            <person name="Young J."/>
            <person name="Aguilar M."/>
            <person name="Claverie J.M."/>
            <person name="Frickenhaus S."/>
            <person name="Gonzalez K."/>
            <person name="Herman E.K."/>
            <person name="Lin Y.C."/>
            <person name="Napier J."/>
            <person name="Ogata H."/>
            <person name="Sarno A.F."/>
            <person name="Shmutz J."/>
            <person name="Schroeder D."/>
            <person name="de Vargas C."/>
            <person name="Verret F."/>
            <person name="von Dassow P."/>
            <person name="Valentin K."/>
            <person name="Van de Peer Y."/>
            <person name="Wheeler G."/>
            <person name="Dacks J.B."/>
            <person name="Delwiche C.F."/>
            <person name="Dyhrman S.T."/>
            <person name="Glockner G."/>
            <person name="John U."/>
            <person name="Richards T."/>
            <person name="Worden A.Z."/>
            <person name="Zhang X."/>
            <person name="Grigoriev I.V."/>
            <person name="Allen A.E."/>
            <person name="Bidle K."/>
            <person name="Borodovsky M."/>
            <person name="Bowler C."/>
            <person name="Brownlee C."/>
            <person name="Cock J.M."/>
            <person name="Elias M."/>
            <person name="Gladyshev V.N."/>
            <person name="Groth M."/>
            <person name="Guda C."/>
            <person name="Hadaegh A."/>
            <person name="Iglesias-Rodriguez M.D."/>
            <person name="Jenkins J."/>
            <person name="Jones B.M."/>
            <person name="Lawson T."/>
            <person name="Leese F."/>
            <person name="Lindquist E."/>
            <person name="Lobanov A."/>
            <person name="Lomsadze A."/>
            <person name="Malik S.B."/>
            <person name="Marsh M.E."/>
            <person name="Mackinder L."/>
            <person name="Mock T."/>
            <person name="Mueller-Roeber B."/>
            <person name="Pagarete A."/>
            <person name="Parker M."/>
            <person name="Probert I."/>
            <person name="Quesneville H."/>
            <person name="Raines C."/>
            <person name="Rensing S.A."/>
            <person name="Riano-Pachon D.M."/>
            <person name="Richier S."/>
            <person name="Rokitta S."/>
            <person name="Shiraiwa Y."/>
            <person name="Soanes D.M."/>
            <person name="van der Giezen M."/>
            <person name="Wahlund T.M."/>
            <person name="Williams B."/>
            <person name="Wilson W."/>
            <person name="Wolfe G."/>
            <person name="Wurch L.L."/>
        </authorList>
    </citation>
    <scope>NUCLEOTIDE SEQUENCE</scope>
</reference>
<dbReference type="InterPro" id="IPR014001">
    <property type="entry name" value="Helicase_ATP-bd"/>
</dbReference>
<keyword evidence="4 6" id="KW-0067">ATP-binding</keyword>
<keyword evidence="1 6" id="KW-0547">Nucleotide-binding</keyword>
<evidence type="ECO:0000256" key="6">
    <source>
        <dbReference type="RuleBase" id="RU000492"/>
    </source>
</evidence>
<sequence>MTSLSSSGIADIASDLVASVDGSHGLAGSTAALAEAEVAGVGVSCRHATLEARLQSRAAGGPAAGEAGGSEAGEALTRPEAKSFKELGLSLPLLKAVQELGFEAPTPIQAAVVPAALRGLDICGSAAMGRKLGAHCDARFALVVGGLSSSLQEAELRTHPEVVVATPGRMLDLLRNSPAVGLEALEILVLDEADRLLDLGFRAEVEEVVRMCPPERQTLLFSATISAEVAELANASLREPLQVKVDALYGVAERLAQEFVRIKPGKEHEREAPLPSLALLLSLASRTFTSRAIVFVSSKAKAHRLRLLFGLSQLRAAELHGNLTQLQRLQALETFRLGEADFLIATDLAGRGLDIRGVETVINYELPAEMATYVLRHARGAVKSRVVPPVAVAHWAARIGAMEPQVREVLAEEAEDRALRVAEMEANKASNLLDHRAEILARPAKTWRAKAVEKKAGPALGKRAPPGGLDDEGPKKKKKAPKKEPSAEAAAAQVAAAARAKAKEMRALPARKVRSGSKSKFSKPRKR</sequence>
<evidence type="ECO:0000313" key="12">
    <source>
        <dbReference type="Proteomes" id="UP000013827"/>
    </source>
</evidence>
<dbReference type="GO" id="GO:0003724">
    <property type="term" value="F:RNA helicase activity"/>
    <property type="evidence" value="ECO:0007669"/>
    <property type="project" value="InterPro"/>
</dbReference>
<dbReference type="SMART" id="SM00487">
    <property type="entry name" value="DEXDc"/>
    <property type="match status" value="1"/>
</dbReference>
<dbReference type="PaxDb" id="2903-EOD40676"/>
<reference evidence="11" key="2">
    <citation type="submission" date="2024-10" db="UniProtKB">
        <authorList>
            <consortium name="EnsemblProtists"/>
        </authorList>
    </citation>
    <scope>IDENTIFICATION</scope>
</reference>
<proteinExistence type="inferred from homology"/>
<feature type="compositionally biased region" description="Basic residues" evidence="7">
    <location>
        <begin position="509"/>
        <end position="527"/>
    </location>
</feature>
<evidence type="ECO:0000256" key="4">
    <source>
        <dbReference type="ARBA" id="ARBA00022840"/>
    </source>
</evidence>
<dbReference type="PANTHER" id="PTHR47959:SF14">
    <property type="entry name" value="DEAD-BOX ATP-DEPENDENT RNA HELICASE 28"/>
    <property type="match status" value="1"/>
</dbReference>
<dbReference type="GO" id="GO:0005829">
    <property type="term" value="C:cytosol"/>
    <property type="evidence" value="ECO:0007669"/>
    <property type="project" value="TreeGrafter"/>
</dbReference>
<dbReference type="AlphaFoldDB" id="A0A0D3KY41"/>
<dbReference type="PROSITE" id="PS51194">
    <property type="entry name" value="HELICASE_CTER"/>
    <property type="match status" value="1"/>
</dbReference>
<dbReference type="RefSeq" id="XP_005793105.1">
    <property type="nucleotide sequence ID" value="XM_005793048.1"/>
</dbReference>
<dbReference type="PROSITE" id="PS51195">
    <property type="entry name" value="Q_MOTIF"/>
    <property type="match status" value="1"/>
</dbReference>
<feature type="domain" description="Helicase C-terminal" evidence="9">
    <location>
        <begin position="279"/>
        <end position="425"/>
    </location>
</feature>
<protein>
    <submittedName>
        <fullName evidence="11">Uncharacterized protein</fullName>
    </submittedName>
</protein>
<dbReference type="InterPro" id="IPR050079">
    <property type="entry name" value="DEAD_box_RNA_helicase"/>
</dbReference>
<dbReference type="Pfam" id="PF00270">
    <property type="entry name" value="DEAD"/>
    <property type="match status" value="1"/>
</dbReference>
<dbReference type="PANTHER" id="PTHR47959">
    <property type="entry name" value="ATP-DEPENDENT RNA HELICASE RHLE-RELATED"/>
    <property type="match status" value="1"/>
</dbReference>
<evidence type="ECO:0000259" key="10">
    <source>
        <dbReference type="PROSITE" id="PS51195"/>
    </source>
</evidence>
<keyword evidence="3 6" id="KW-0347">Helicase</keyword>
<dbReference type="CDD" id="cd18787">
    <property type="entry name" value="SF2_C_DEAD"/>
    <property type="match status" value="1"/>
</dbReference>
<dbReference type="InterPro" id="IPR001650">
    <property type="entry name" value="Helicase_C-like"/>
</dbReference>
<dbReference type="InterPro" id="IPR014014">
    <property type="entry name" value="RNA_helicase_DEAD_Q_motif"/>
</dbReference>
<feature type="region of interest" description="Disordered" evidence="7">
    <location>
        <begin position="450"/>
        <end position="527"/>
    </location>
</feature>